<dbReference type="PRINTS" id="PR00081">
    <property type="entry name" value="GDHRDH"/>
</dbReference>
<dbReference type="EMBL" id="VZUL01000002">
    <property type="protein sequence ID" value="KAB1087569.1"/>
    <property type="molecule type" value="Genomic_DNA"/>
</dbReference>
<sequence length="267" mass="27566">MGIAPKFPIIADEFSGRRVLVTGGTKGAGAAILRRLSAAGAVTATASRSTLPEGLAPDLYVQADLSTPEGAQKLSDAVLDAFGGVDIVIHTLGGSSAPGGGFAALTEKHWRAEFDLNLMPAVRLDRLLLPPMIERGSGVVIHVSSIQRRLPLHEATTAYAAAKSALTSYSKALSKELGPKGVRVTAVAPGWILTEASEALVERISIANGIDADAARQNIMDALGGIPIGRPAFPEEIAELVAFLASDRAASIHGAEYTIDGGTVPTV</sequence>
<accession>A0A6A1TSV1</accession>
<organism evidence="3 4">
    <name type="scientific">Neorhizobium galegae</name>
    <name type="common">Rhizobium galegae</name>
    <dbReference type="NCBI Taxonomy" id="399"/>
    <lineage>
        <taxon>Bacteria</taxon>
        <taxon>Pseudomonadati</taxon>
        <taxon>Pseudomonadota</taxon>
        <taxon>Alphaproteobacteria</taxon>
        <taxon>Hyphomicrobiales</taxon>
        <taxon>Rhizobiaceae</taxon>
        <taxon>Rhizobium/Agrobacterium group</taxon>
        <taxon>Neorhizobium</taxon>
    </lineage>
</organism>
<gene>
    <name evidence="3" type="ORF">F4V91_14710</name>
</gene>
<evidence type="ECO:0000256" key="1">
    <source>
        <dbReference type="ARBA" id="ARBA00006484"/>
    </source>
</evidence>
<dbReference type="NCBIfam" id="NF005095">
    <property type="entry name" value="PRK06523.1"/>
    <property type="match status" value="1"/>
</dbReference>
<name>A0A6A1TSV1_NEOGA</name>
<reference evidence="3 4" key="1">
    <citation type="submission" date="2019-09" db="EMBL/GenBank/DDBJ databases">
        <title>Genome sequencing of Ng87 strain.</title>
        <authorList>
            <person name="Karasev E.S."/>
            <person name="Andronov E."/>
        </authorList>
    </citation>
    <scope>NUCLEOTIDE SEQUENCE [LARGE SCALE GENOMIC DNA]</scope>
    <source>
        <strain evidence="3 4">Ng87</strain>
    </source>
</reference>
<dbReference type="Pfam" id="PF13561">
    <property type="entry name" value="adh_short_C2"/>
    <property type="match status" value="1"/>
</dbReference>
<proteinExistence type="inferred from homology"/>
<evidence type="ECO:0000256" key="2">
    <source>
        <dbReference type="ARBA" id="ARBA00023002"/>
    </source>
</evidence>
<dbReference type="FunFam" id="3.40.50.720:FF:000084">
    <property type="entry name" value="Short-chain dehydrogenase reductase"/>
    <property type="match status" value="1"/>
</dbReference>
<dbReference type="PROSITE" id="PS00061">
    <property type="entry name" value="ADH_SHORT"/>
    <property type="match status" value="1"/>
</dbReference>
<dbReference type="Gene3D" id="3.40.50.720">
    <property type="entry name" value="NAD(P)-binding Rossmann-like Domain"/>
    <property type="match status" value="1"/>
</dbReference>
<dbReference type="GO" id="GO:0016616">
    <property type="term" value="F:oxidoreductase activity, acting on the CH-OH group of donors, NAD or NADP as acceptor"/>
    <property type="evidence" value="ECO:0007669"/>
    <property type="project" value="TreeGrafter"/>
</dbReference>
<dbReference type="InterPro" id="IPR020904">
    <property type="entry name" value="Sc_DH/Rdtase_CS"/>
</dbReference>
<dbReference type="PRINTS" id="PR00080">
    <property type="entry name" value="SDRFAMILY"/>
</dbReference>
<protein>
    <submittedName>
        <fullName evidence="3">SDR family oxidoreductase</fullName>
    </submittedName>
</protein>
<evidence type="ECO:0000313" key="3">
    <source>
        <dbReference type="EMBL" id="KAB1087569.1"/>
    </source>
</evidence>
<dbReference type="InterPro" id="IPR036291">
    <property type="entry name" value="NAD(P)-bd_dom_sf"/>
</dbReference>
<evidence type="ECO:0000313" key="4">
    <source>
        <dbReference type="Proteomes" id="UP000386575"/>
    </source>
</evidence>
<dbReference type="InterPro" id="IPR002347">
    <property type="entry name" value="SDR_fam"/>
</dbReference>
<keyword evidence="2" id="KW-0560">Oxidoreductase</keyword>
<dbReference type="RefSeq" id="WP_151043527.1">
    <property type="nucleotide sequence ID" value="NZ_VZUL01000002.1"/>
</dbReference>
<comment type="caution">
    <text evidence="3">The sequence shown here is derived from an EMBL/GenBank/DDBJ whole genome shotgun (WGS) entry which is preliminary data.</text>
</comment>
<dbReference type="Proteomes" id="UP000386575">
    <property type="component" value="Unassembled WGS sequence"/>
</dbReference>
<dbReference type="PANTHER" id="PTHR42760">
    <property type="entry name" value="SHORT-CHAIN DEHYDROGENASES/REDUCTASES FAMILY MEMBER"/>
    <property type="match status" value="1"/>
</dbReference>
<comment type="similarity">
    <text evidence="1">Belongs to the short-chain dehydrogenases/reductases (SDR) family.</text>
</comment>
<dbReference type="AlphaFoldDB" id="A0A6A1TSV1"/>
<dbReference type="PANTHER" id="PTHR42760:SF133">
    <property type="entry name" value="3-OXOACYL-[ACYL-CARRIER-PROTEIN] REDUCTASE"/>
    <property type="match status" value="1"/>
</dbReference>
<dbReference type="SUPFAM" id="SSF51735">
    <property type="entry name" value="NAD(P)-binding Rossmann-fold domains"/>
    <property type="match status" value="1"/>
</dbReference>